<evidence type="ECO:0000259" key="10">
    <source>
        <dbReference type="Pfam" id="PF04290"/>
    </source>
</evidence>
<dbReference type="RefSeq" id="WP_100690158.1">
    <property type="nucleotide sequence ID" value="NZ_JBHTBD010000018.1"/>
</dbReference>
<accession>A0ABW2J155</accession>
<keyword evidence="3" id="KW-1003">Cell membrane</keyword>
<keyword evidence="7 9" id="KW-0472">Membrane</keyword>
<evidence type="ECO:0000256" key="5">
    <source>
        <dbReference type="ARBA" id="ARBA00022692"/>
    </source>
</evidence>
<feature type="domain" description="Tripartite ATP-independent periplasmic transporters DctQ component" evidence="10">
    <location>
        <begin position="41"/>
        <end position="169"/>
    </location>
</feature>
<dbReference type="PANTHER" id="PTHR35011">
    <property type="entry name" value="2,3-DIKETO-L-GULONATE TRAP TRANSPORTER SMALL PERMEASE PROTEIN YIAM"/>
    <property type="match status" value="1"/>
</dbReference>
<evidence type="ECO:0000256" key="3">
    <source>
        <dbReference type="ARBA" id="ARBA00022475"/>
    </source>
</evidence>
<gene>
    <name evidence="11" type="ORF">ACFQQA_18660</name>
</gene>
<reference evidence="12" key="1">
    <citation type="journal article" date="2019" name="Int. J. Syst. Evol. Microbiol.">
        <title>The Global Catalogue of Microorganisms (GCM) 10K type strain sequencing project: providing services to taxonomists for standard genome sequencing and annotation.</title>
        <authorList>
            <consortium name="The Broad Institute Genomics Platform"/>
            <consortium name="The Broad Institute Genome Sequencing Center for Infectious Disease"/>
            <person name="Wu L."/>
            <person name="Ma J."/>
        </authorList>
    </citation>
    <scope>NUCLEOTIDE SEQUENCE [LARGE SCALE GENOMIC DNA]</scope>
    <source>
        <strain evidence="12">CCUG 60559</strain>
    </source>
</reference>
<evidence type="ECO:0000256" key="6">
    <source>
        <dbReference type="ARBA" id="ARBA00022989"/>
    </source>
</evidence>
<comment type="caution">
    <text evidence="11">The sequence shown here is derived from an EMBL/GenBank/DDBJ whole genome shotgun (WGS) entry which is preliminary data.</text>
</comment>
<evidence type="ECO:0000256" key="9">
    <source>
        <dbReference type="RuleBase" id="RU369079"/>
    </source>
</evidence>
<evidence type="ECO:0000256" key="2">
    <source>
        <dbReference type="ARBA" id="ARBA00022448"/>
    </source>
</evidence>
<dbReference type="EMBL" id="JBHTBD010000018">
    <property type="protein sequence ID" value="MFC7296735.1"/>
    <property type="molecule type" value="Genomic_DNA"/>
</dbReference>
<keyword evidence="4 9" id="KW-0997">Cell inner membrane</keyword>
<keyword evidence="5 9" id="KW-0812">Transmembrane</keyword>
<dbReference type="InterPro" id="IPR007387">
    <property type="entry name" value="TRAP_DctQ"/>
</dbReference>
<sequence length="178" mass="19685">MGMTQVINTNRRTGLAGWILQVEDRLFWMEKWTCTLALATMVVTVFLTILVRNLNLPWPNFGEWALVSVIPLTFVGAAMCTYLGSHISVDALRLIGLRGVSTLSRVVTAVANMVFSGIFVYSGWFVFSEAVESGEQMLELGTPLAIPLAFIPVGMALMLFHSLIDLLAVFVNSLEREK</sequence>
<protein>
    <recommendedName>
        <fullName evidence="9">TRAP transporter small permease protein</fullName>
    </recommendedName>
</protein>
<evidence type="ECO:0000256" key="8">
    <source>
        <dbReference type="ARBA" id="ARBA00038436"/>
    </source>
</evidence>
<proteinExistence type="inferred from homology"/>
<comment type="subunit">
    <text evidence="9">The complex comprises the extracytoplasmic solute receptor protein and the two transmembrane proteins.</text>
</comment>
<name>A0ABW2J155_9GAMM</name>
<evidence type="ECO:0000256" key="7">
    <source>
        <dbReference type="ARBA" id="ARBA00023136"/>
    </source>
</evidence>
<feature type="transmembrane region" description="Helical" evidence="9">
    <location>
        <begin position="147"/>
        <end position="171"/>
    </location>
</feature>
<evidence type="ECO:0000313" key="11">
    <source>
        <dbReference type="EMBL" id="MFC7296735.1"/>
    </source>
</evidence>
<keyword evidence="6 9" id="KW-1133">Transmembrane helix</keyword>
<evidence type="ECO:0000256" key="1">
    <source>
        <dbReference type="ARBA" id="ARBA00004429"/>
    </source>
</evidence>
<comment type="similarity">
    <text evidence="8 9">Belongs to the TRAP transporter small permease family.</text>
</comment>
<dbReference type="PANTHER" id="PTHR35011:SF2">
    <property type="entry name" value="2,3-DIKETO-L-GULONATE TRAP TRANSPORTER SMALL PERMEASE PROTEIN YIAM"/>
    <property type="match status" value="1"/>
</dbReference>
<evidence type="ECO:0000256" key="4">
    <source>
        <dbReference type="ARBA" id="ARBA00022519"/>
    </source>
</evidence>
<evidence type="ECO:0000313" key="12">
    <source>
        <dbReference type="Proteomes" id="UP001596506"/>
    </source>
</evidence>
<comment type="function">
    <text evidence="9">Part of the tripartite ATP-independent periplasmic (TRAP) transport system.</text>
</comment>
<organism evidence="11 12">
    <name type="scientific">Marinobacter aromaticivorans</name>
    <dbReference type="NCBI Taxonomy" id="1494078"/>
    <lineage>
        <taxon>Bacteria</taxon>
        <taxon>Pseudomonadati</taxon>
        <taxon>Pseudomonadota</taxon>
        <taxon>Gammaproteobacteria</taxon>
        <taxon>Pseudomonadales</taxon>
        <taxon>Marinobacteraceae</taxon>
        <taxon>Marinobacter</taxon>
    </lineage>
</organism>
<dbReference type="Pfam" id="PF04290">
    <property type="entry name" value="DctQ"/>
    <property type="match status" value="1"/>
</dbReference>
<feature type="transmembrane region" description="Helical" evidence="9">
    <location>
        <begin position="106"/>
        <end position="127"/>
    </location>
</feature>
<keyword evidence="2 9" id="KW-0813">Transport</keyword>
<comment type="subcellular location">
    <subcellularLocation>
        <location evidence="1 9">Cell inner membrane</location>
        <topology evidence="1 9">Multi-pass membrane protein</topology>
    </subcellularLocation>
</comment>
<feature type="transmembrane region" description="Helical" evidence="9">
    <location>
        <begin position="32"/>
        <end position="52"/>
    </location>
</feature>
<dbReference type="Proteomes" id="UP001596506">
    <property type="component" value="Unassembled WGS sequence"/>
</dbReference>
<feature type="transmembrane region" description="Helical" evidence="9">
    <location>
        <begin position="64"/>
        <end position="85"/>
    </location>
</feature>
<dbReference type="InterPro" id="IPR055348">
    <property type="entry name" value="DctQ"/>
</dbReference>
<keyword evidence="12" id="KW-1185">Reference proteome</keyword>